<dbReference type="InterPro" id="IPR029281">
    <property type="entry name" value="FAM194_C"/>
</dbReference>
<feature type="region of interest" description="Disordered" evidence="1">
    <location>
        <begin position="504"/>
        <end position="545"/>
    </location>
</feature>
<protein>
    <recommendedName>
        <fullName evidence="2">FAM194 C-terminal domain-containing protein</fullName>
    </recommendedName>
</protein>
<evidence type="ECO:0000313" key="4">
    <source>
        <dbReference type="WBParaSite" id="TREG1_59640.1"/>
    </source>
</evidence>
<feature type="region of interest" description="Disordered" evidence="1">
    <location>
        <begin position="376"/>
        <end position="406"/>
    </location>
</feature>
<dbReference type="Pfam" id="PF14977">
    <property type="entry name" value="FAM194"/>
    <property type="match status" value="2"/>
</dbReference>
<feature type="compositionally biased region" description="Polar residues" evidence="1">
    <location>
        <begin position="392"/>
        <end position="405"/>
    </location>
</feature>
<dbReference type="PANTHER" id="PTHR23093:SF18">
    <property type="entry name" value="GLUTAMATE RICH 6"/>
    <property type="match status" value="1"/>
</dbReference>
<reference evidence="4" key="2">
    <citation type="submission" date="2023-11" db="UniProtKB">
        <authorList>
            <consortium name="WormBaseParasite"/>
        </authorList>
    </citation>
    <scope>IDENTIFICATION</scope>
</reference>
<sequence length="664" mass="76210">MEEEYYSLMCYDGIERSFRCQYTQTSEENTEGYYETGLEARSLSVTSEDIHAIDDDHTEESQEDESLDIDTKRRSVSFRKDPVEVIVPSEYIDDEYGVEETSETSSDKEDYLTREEYASREWMGKPVSDWIDYAYVNIPIILGKCDNLTQEKYAQDSMNVELYNSFDFPYILQVVKDVYCRNTLEKLKLSSLAKTYTKRIAIADGKKTCRYCGKSLPASSSSSFTSTKDHCCDQYHRLFRLAVNYAELLHKHYRQQRYKKYRSHRQKLISSKDDSPTGQFDESIENVDVSVSESTDRPASRLSTDSKGEVLENIDRSDKSTPDEKREGKDSSNLVTDTIENASKEGEESESSRDTIIYQLSNRKYIEQGWTVSHTNKYNTHDNDDDDDNGDLTGNQQGESIQLNGYSPELQEVTSTNLSSLNLDYIQQEYSNGEVFIRKYNDGSGVIFYPTGNPAILFLPLGLNNNNNTATATNNTTNKRGSSSSNSCGVLFVVHDQLRIDMVNLKEKTNPTVKQKRNTSNNNNSNNNNNKTDVSNNNSKIKKSSNLRIQSTVGQLIGVFDTSIHGVVYDRNNNNIRLEYNPTDGVYFCENGKLRKWQWSGEVHTHAPPFQPLILKLNKCITLKIYQSNKIYLHFNVMKIDCRLDLTSEELKLRWINMKQCDKR</sequence>
<dbReference type="WBParaSite" id="TREG1_59640.1">
    <property type="protein sequence ID" value="TREG1_59640.1"/>
    <property type="gene ID" value="TREG1_59640"/>
</dbReference>
<feature type="domain" description="FAM194 C-terminal" evidence="2">
    <location>
        <begin position="426"/>
        <end position="525"/>
    </location>
</feature>
<keyword evidence="3" id="KW-1185">Reference proteome</keyword>
<reference evidence="3" key="1">
    <citation type="submission" date="2022-06" db="EMBL/GenBank/DDBJ databases">
        <authorList>
            <person name="Berger JAMES D."/>
            <person name="Berger JAMES D."/>
        </authorList>
    </citation>
    <scope>NUCLEOTIDE SEQUENCE [LARGE SCALE GENOMIC DNA]</scope>
</reference>
<feature type="domain" description="FAM194 C-terminal" evidence="2">
    <location>
        <begin position="555"/>
        <end position="649"/>
    </location>
</feature>
<feature type="compositionally biased region" description="Basic and acidic residues" evidence="1">
    <location>
        <begin position="294"/>
        <end position="330"/>
    </location>
</feature>
<dbReference type="PANTHER" id="PTHR23093">
    <property type="entry name" value="SIMILAR TO CHROMOSOME 3 OPEN READING FRAME 20"/>
    <property type="match status" value="1"/>
</dbReference>
<evidence type="ECO:0000313" key="3">
    <source>
        <dbReference type="Proteomes" id="UP000050795"/>
    </source>
</evidence>
<organism evidence="3 4">
    <name type="scientific">Trichobilharzia regenti</name>
    <name type="common">Nasal bird schistosome</name>
    <dbReference type="NCBI Taxonomy" id="157069"/>
    <lineage>
        <taxon>Eukaryota</taxon>
        <taxon>Metazoa</taxon>
        <taxon>Spiralia</taxon>
        <taxon>Lophotrochozoa</taxon>
        <taxon>Platyhelminthes</taxon>
        <taxon>Trematoda</taxon>
        <taxon>Digenea</taxon>
        <taxon>Strigeidida</taxon>
        <taxon>Schistosomatoidea</taxon>
        <taxon>Schistosomatidae</taxon>
        <taxon>Trichobilharzia</taxon>
    </lineage>
</organism>
<proteinExistence type="predicted"/>
<evidence type="ECO:0000259" key="2">
    <source>
        <dbReference type="Pfam" id="PF14977"/>
    </source>
</evidence>
<feature type="compositionally biased region" description="Basic and acidic residues" evidence="1">
    <location>
        <begin position="342"/>
        <end position="353"/>
    </location>
</feature>
<accession>A0AA85K1D5</accession>
<evidence type="ECO:0000256" key="1">
    <source>
        <dbReference type="SAM" id="MobiDB-lite"/>
    </source>
</evidence>
<dbReference type="AlphaFoldDB" id="A0AA85K1D5"/>
<name>A0AA85K1D5_TRIRE</name>
<feature type="region of interest" description="Disordered" evidence="1">
    <location>
        <begin position="264"/>
        <end position="354"/>
    </location>
</feature>
<feature type="compositionally biased region" description="Polar residues" evidence="1">
    <location>
        <begin position="331"/>
        <end position="341"/>
    </location>
</feature>
<dbReference type="Proteomes" id="UP000050795">
    <property type="component" value="Unassembled WGS sequence"/>
</dbReference>
<feature type="compositionally biased region" description="Low complexity" evidence="1">
    <location>
        <begin position="518"/>
        <end position="539"/>
    </location>
</feature>